<evidence type="ECO:0000256" key="4">
    <source>
        <dbReference type="SAM" id="Phobius"/>
    </source>
</evidence>
<keyword evidence="3" id="KW-0862">Zinc</keyword>
<name>A0AAX6HXV1_IRIPA</name>
<evidence type="ECO:0000313" key="6">
    <source>
        <dbReference type="EMBL" id="KAJ6845563.1"/>
    </source>
</evidence>
<feature type="transmembrane region" description="Helical" evidence="4">
    <location>
        <begin position="196"/>
        <end position="220"/>
    </location>
</feature>
<dbReference type="EMBL" id="JANAVB010006199">
    <property type="protein sequence ID" value="KAJ6845563.1"/>
    <property type="molecule type" value="Genomic_DNA"/>
</dbReference>
<dbReference type="GO" id="GO:0008270">
    <property type="term" value="F:zinc ion binding"/>
    <property type="evidence" value="ECO:0007669"/>
    <property type="project" value="UniProtKB-KW"/>
</dbReference>
<keyword evidence="4" id="KW-1133">Transmembrane helix</keyword>
<keyword evidence="7" id="KW-1185">Reference proteome</keyword>
<dbReference type="Pfam" id="PF12906">
    <property type="entry name" value="RINGv"/>
    <property type="match status" value="1"/>
</dbReference>
<evidence type="ECO:0000313" key="7">
    <source>
        <dbReference type="Proteomes" id="UP001140949"/>
    </source>
</evidence>
<reference evidence="6" key="1">
    <citation type="journal article" date="2023" name="GigaByte">
        <title>Genome assembly of the bearded iris, Iris pallida Lam.</title>
        <authorList>
            <person name="Bruccoleri R.E."/>
            <person name="Oakeley E.J."/>
            <person name="Faust A.M.E."/>
            <person name="Altorfer M."/>
            <person name="Dessus-Babus S."/>
            <person name="Burckhardt D."/>
            <person name="Oertli M."/>
            <person name="Naumann U."/>
            <person name="Petersen F."/>
            <person name="Wong J."/>
        </authorList>
    </citation>
    <scope>NUCLEOTIDE SEQUENCE</scope>
    <source>
        <strain evidence="6">GSM-AAB239-AS_SAM_17_03QT</strain>
    </source>
</reference>
<dbReference type="Pfam" id="PF12428">
    <property type="entry name" value="DUF3675"/>
    <property type="match status" value="1"/>
</dbReference>
<dbReference type="SUPFAM" id="SSF57850">
    <property type="entry name" value="RING/U-box"/>
    <property type="match status" value="1"/>
</dbReference>
<keyword evidence="2" id="KW-0863">Zinc-finger</keyword>
<feature type="domain" description="RING-CH-type" evidence="5">
    <location>
        <begin position="44"/>
        <end position="104"/>
    </location>
</feature>
<dbReference type="PANTHER" id="PTHR23012:SF174">
    <property type="entry name" value="OS01G0121200 PROTEIN"/>
    <property type="match status" value="1"/>
</dbReference>
<organism evidence="6 7">
    <name type="scientific">Iris pallida</name>
    <name type="common">Sweet iris</name>
    <dbReference type="NCBI Taxonomy" id="29817"/>
    <lineage>
        <taxon>Eukaryota</taxon>
        <taxon>Viridiplantae</taxon>
        <taxon>Streptophyta</taxon>
        <taxon>Embryophyta</taxon>
        <taxon>Tracheophyta</taxon>
        <taxon>Spermatophyta</taxon>
        <taxon>Magnoliopsida</taxon>
        <taxon>Liliopsida</taxon>
        <taxon>Asparagales</taxon>
        <taxon>Iridaceae</taxon>
        <taxon>Iridoideae</taxon>
        <taxon>Irideae</taxon>
        <taxon>Iris</taxon>
    </lineage>
</organism>
<dbReference type="GO" id="GO:0016020">
    <property type="term" value="C:membrane"/>
    <property type="evidence" value="ECO:0007669"/>
    <property type="project" value="TreeGrafter"/>
</dbReference>
<dbReference type="PANTHER" id="PTHR23012">
    <property type="entry name" value="RING/FYVE/PHD ZINC FINGER DOMAIN-CONTAINING"/>
    <property type="match status" value="1"/>
</dbReference>
<dbReference type="CDD" id="cd16495">
    <property type="entry name" value="RING_CH-C4HC3_MARCH"/>
    <property type="match status" value="1"/>
</dbReference>
<dbReference type="Proteomes" id="UP001140949">
    <property type="component" value="Unassembled WGS sequence"/>
</dbReference>
<comment type="caution">
    <text evidence="6">The sequence shown here is derived from an EMBL/GenBank/DDBJ whole genome shotgun (WGS) entry which is preliminary data.</text>
</comment>
<dbReference type="SMART" id="SM00744">
    <property type="entry name" value="RINGv"/>
    <property type="match status" value="1"/>
</dbReference>
<dbReference type="FunFam" id="3.30.40.10:FF:000337">
    <property type="entry name" value="Zinc finger family protein"/>
    <property type="match status" value="1"/>
</dbReference>
<dbReference type="InterPro" id="IPR033275">
    <property type="entry name" value="MARCH-like"/>
</dbReference>
<keyword evidence="4" id="KW-0472">Membrane</keyword>
<evidence type="ECO:0000256" key="1">
    <source>
        <dbReference type="ARBA" id="ARBA00022723"/>
    </source>
</evidence>
<feature type="transmembrane region" description="Helical" evidence="4">
    <location>
        <begin position="165"/>
        <end position="184"/>
    </location>
</feature>
<keyword evidence="4" id="KW-0812">Transmembrane</keyword>
<dbReference type="GO" id="GO:0004842">
    <property type="term" value="F:ubiquitin-protein transferase activity"/>
    <property type="evidence" value="ECO:0007669"/>
    <property type="project" value="TreeGrafter"/>
</dbReference>
<dbReference type="InterPro" id="IPR011016">
    <property type="entry name" value="Znf_RING-CH"/>
</dbReference>
<proteinExistence type="predicted"/>
<sequence>MGDHLALLVDRLLTESTLEATIESRKRAQSALCSQSSAVPKVDEGVGKLVECRICQEDDEGSNMESPCSCSGSLKYAHRKCVQRWCNEKGDTMCEICLQQFEPGYTAPPRLFHYGSIPMNFRGSWEISSRDFRDSQIITMVPSDRGVMGSSDDEYNSFSTTRRTICCQAAAIIFTTLLVLRHYLLLVLSVDEDYSLTLFTLLFLRTAGILVPMMVIARVLTMFHRRRRQQVGRNIPISGQPHLVRSH</sequence>
<dbReference type="InterPro" id="IPR013083">
    <property type="entry name" value="Znf_RING/FYVE/PHD"/>
</dbReference>
<evidence type="ECO:0000256" key="3">
    <source>
        <dbReference type="ARBA" id="ARBA00022833"/>
    </source>
</evidence>
<evidence type="ECO:0000259" key="5">
    <source>
        <dbReference type="PROSITE" id="PS51292"/>
    </source>
</evidence>
<dbReference type="InterPro" id="IPR022143">
    <property type="entry name" value="DUF3675"/>
</dbReference>
<protein>
    <recommendedName>
        <fullName evidence="5">RING-CH-type domain-containing protein</fullName>
    </recommendedName>
</protein>
<evidence type="ECO:0000256" key="2">
    <source>
        <dbReference type="ARBA" id="ARBA00022771"/>
    </source>
</evidence>
<dbReference type="AlphaFoldDB" id="A0AAX6HXV1"/>
<dbReference type="PROSITE" id="PS51292">
    <property type="entry name" value="ZF_RING_CH"/>
    <property type="match status" value="1"/>
</dbReference>
<reference evidence="6" key="2">
    <citation type="submission" date="2023-04" db="EMBL/GenBank/DDBJ databases">
        <authorList>
            <person name="Bruccoleri R.E."/>
            <person name="Oakeley E.J."/>
            <person name="Faust A.-M."/>
            <person name="Dessus-Babus S."/>
            <person name="Altorfer M."/>
            <person name="Burckhardt D."/>
            <person name="Oertli M."/>
            <person name="Naumann U."/>
            <person name="Petersen F."/>
            <person name="Wong J."/>
        </authorList>
    </citation>
    <scope>NUCLEOTIDE SEQUENCE</scope>
    <source>
        <strain evidence="6">GSM-AAB239-AS_SAM_17_03QT</strain>
        <tissue evidence="6">Leaf</tissue>
    </source>
</reference>
<dbReference type="Gene3D" id="3.30.40.10">
    <property type="entry name" value="Zinc/RING finger domain, C3HC4 (zinc finger)"/>
    <property type="match status" value="1"/>
</dbReference>
<dbReference type="GO" id="GO:0016567">
    <property type="term" value="P:protein ubiquitination"/>
    <property type="evidence" value="ECO:0007669"/>
    <property type="project" value="TreeGrafter"/>
</dbReference>
<gene>
    <name evidence="6" type="ORF">M6B38_287570</name>
</gene>
<accession>A0AAX6HXV1</accession>
<keyword evidence="1" id="KW-0479">Metal-binding</keyword>